<dbReference type="PANTHER" id="PTHR19959:SF119">
    <property type="entry name" value="FUNGAL LIPASE-LIKE DOMAIN-CONTAINING PROTEIN"/>
    <property type="match status" value="1"/>
</dbReference>
<sequence length="724" mass="83679">MITTLSEYALKAAIKIGLNIHSFHRSEVDEQIRSAFEYAINDWSKHDVGITTRINLKQALEAYAQSPASFESTDQETQDFIACFEKRLAESKHQAAYNYLSRLENREQHTQIMATIKEKDLDPRDIERYLKQLPIKEGQAKADKAIEDLYQSREIELPLRETLQIIVRNLFEHSAELLHEIEELKKSGNTLLADTLESIRQVVIGKSDNSLTRIYEEYEEKRNEEFIKVLRELIEAAKTKFSFDEACNFYEKLIAIERSLKNLFGYAHLLHSLNDFTKAKQYYEEVLNVYKERAKKDTETYNPGLAMTLNNLGLLLSDNNETKQAQVCYQEALDIYRELAKKNPQAYNPYLAMTLNNLANLLSKNNELKQAKDCYQEALDIYRELAKKNPQAYNPDLAGTLNNLGLLLSNNNETKQTQIYYQEALEIYRELAKKNPQANNPDLAETLNNLGVLLSNNNEIKQAQNYYQEALDIYRELAKKNPQAYNPDLAGTLNNLGLLLSNNNETKQAQIYYQEALEIYRALATKKPQAYNPDLAMTLNNLGLLLSNNNETKQAQIYYQEALDIYRELAKKNPQAYNPYLAMTLNNLGALFHKHNEPKQAKDYYQEALEKRRALAKKNPQAYNPDLALTLNNLAVLYYQINNRKEAEQAYKEALTLREILAKNNPSAYEIYYVQMLTFGIFCLGKDPKDIEQIKATLQKYPDSSRAKELLEKIKSWEEENPKA</sequence>
<dbReference type="EMBL" id="AP009380">
    <property type="protein sequence ID" value="BAG33746.1"/>
    <property type="molecule type" value="Genomic_DNA"/>
</dbReference>
<dbReference type="Gene3D" id="1.25.40.10">
    <property type="entry name" value="Tetratricopeptide repeat domain"/>
    <property type="match status" value="3"/>
</dbReference>
<dbReference type="KEGG" id="pgn:PGN_1227"/>
<dbReference type="InterPro" id="IPR019734">
    <property type="entry name" value="TPR_rpt"/>
</dbReference>
<evidence type="ECO:0000256" key="2">
    <source>
        <dbReference type="SAM" id="Coils"/>
    </source>
</evidence>
<protein>
    <submittedName>
        <fullName evidence="3">TPR domain protein</fullName>
    </submittedName>
</protein>
<reference evidence="3 4" key="1">
    <citation type="journal article" date="2008" name="DNA Res.">
        <title>Determination of the genome sequence of Porphyromonas gingivalis strain ATCC 33277 and genomic comparison with strain W83 revealed extensive genome rearrangements in P. gingivalis.</title>
        <authorList>
            <person name="Naito M."/>
            <person name="Hirakawa H."/>
            <person name="Yamashita A."/>
            <person name="Ohara N."/>
            <person name="Shoji M."/>
            <person name="Yukitake H."/>
            <person name="Nakayama K."/>
            <person name="Toh H."/>
            <person name="Yoshimura F."/>
            <person name="Kuhara S."/>
            <person name="Hattori M."/>
            <person name="Hayashi T."/>
            <person name="Nakayama K."/>
        </authorList>
    </citation>
    <scope>NUCLEOTIDE SEQUENCE [LARGE SCALE GENOMIC DNA]</scope>
    <source>
        <strain evidence="4">ATCC 33277 / DSM 20709 / CIP 103683 / JCM 12257 / NCTC 11834 / 2561</strain>
    </source>
</reference>
<dbReference type="HOGENOM" id="CLU_021516_0_0_10"/>
<organism evidence="3 4">
    <name type="scientific">Porphyromonas gingivalis (strain ATCC 33277 / DSM 20709 / CIP 103683 / JCM 12257 / NCTC 11834 / 2561)</name>
    <dbReference type="NCBI Taxonomy" id="431947"/>
    <lineage>
        <taxon>Bacteria</taxon>
        <taxon>Pseudomonadati</taxon>
        <taxon>Bacteroidota</taxon>
        <taxon>Bacteroidia</taxon>
        <taxon>Bacteroidales</taxon>
        <taxon>Porphyromonadaceae</taxon>
        <taxon>Porphyromonas</taxon>
    </lineage>
</organism>
<name>B2RK51_PORG3</name>
<feature type="repeat" description="TPR" evidence="1">
    <location>
        <begin position="444"/>
        <end position="477"/>
    </location>
</feature>
<dbReference type="eggNOG" id="COG0457">
    <property type="taxonomic scope" value="Bacteria"/>
</dbReference>
<keyword evidence="1" id="KW-0802">TPR repeat</keyword>
<dbReference type="GeneID" id="29256432"/>
<evidence type="ECO:0000256" key="1">
    <source>
        <dbReference type="PROSITE-ProRule" id="PRU00339"/>
    </source>
</evidence>
<dbReference type="AlphaFoldDB" id="B2RK51"/>
<dbReference type="InterPro" id="IPR011990">
    <property type="entry name" value="TPR-like_helical_dom_sf"/>
</dbReference>
<gene>
    <name evidence="3" type="ordered locus">PGN_1227</name>
</gene>
<dbReference type="Pfam" id="PF13424">
    <property type="entry name" value="TPR_12"/>
    <property type="match status" value="3"/>
</dbReference>
<feature type="repeat" description="TPR" evidence="1">
    <location>
        <begin position="628"/>
        <end position="661"/>
    </location>
</feature>
<evidence type="ECO:0000313" key="3">
    <source>
        <dbReference type="EMBL" id="BAG33746.1"/>
    </source>
</evidence>
<feature type="coiled-coil region" evidence="2">
    <location>
        <begin position="351"/>
        <end position="385"/>
    </location>
</feature>
<dbReference type="PROSITE" id="PS50005">
    <property type="entry name" value="TPR"/>
    <property type="match status" value="2"/>
</dbReference>
<dbReference type="Pfam" id="PF13374">
    <property type="entry name" value="TPR_10"/>
    <property type="match status" value="3"/>
</dbReference>
<proteinExistence type="predicted"/>
<dbReference type="BioCyc" id="PGIN431947:G1G2V-1403-MONOMER"/>
<keyword evidence="2" id="KW-0175">Coiled coil</keyword>
<dbReference type="Proteomes" id="UP000008842">
    <property type="component" value="Chromosome"/>
</dbReference>
<dbReference type="SMART" id="SM00028">
    <property type="entry name" value="TPR"/>
    <property type="match status" value="10"/>
</dbReference>
<dbReference type="RefSeq" id="WP_012458121.1">
    <property type="nucleotide sequence ID" value="NC_010729.1"/>
</dbReference>
<dbReference type="SUPFAM" id="SSF48452">
    <property type="entry name" value="TPR-like"/>
    <property type="match status" value="2"/>
</dbReference>
<dbReference type="PANTHER" id="PTHR19959">
    <property type="entry name" value="KINESIN LIGHT CHAIN"/>
    <property type="match status" value="1"/>
</dbReference>
<evidence type="ECO:0000313" key="4">
    <source>
        <dbReference type="Proteomes" id="UP000008842"/>
    </source>
</evidence>
<accession>B2RK51</accession>